<reference evidence="1" key="1">
    <citation type="submission" date="2022-07" db="EMBL/GenBank/DDBJ databases">
        <title>Genome Sequence of Phlebia brevispora.</title>
        <authorList>
            <person name="Buettner E."/>
        </authorList>
    </citation>
    <scope>NUCLEOTIDE SEQUENCE</scope>
    <source>
        <strain evidence="1">MPL23</strain>
    </source>
</reference>
<sequence>MYALTLNDNVFVLTEDGAAPGRNDLLQQQVPEGHIPTPLVGPGAPPHFRWTYLTLSPPGALEELIQQLRARWVPVRQSRAGSMQRSHASGQQIFIEGVVFSIGTDFIVRVGNVVLAGGAVKGMLLEAEYLPLPTMQQTHADGTMELLSDLLVSVLPPIPDAETAAVTMSDSVWAEVMWDREEEEEQMQTEAQSVPEKDEDIYVVGDEDIPAFRKNDWIGVDRDRRSAFLILGALRQEGLVHTIPSSAHFYDNRQLELYAAKETRRLTLRQLVYFGRSMNEDRIIKSANYVRTELPVRIAHRLREMQTLPYVVVTQEGLAKVYELYWSAFEKFRRYPQINTLAENQAFCTFLRGLLHEHATVIPNLSLGLSLSSPYLAPDRLDSFMRRMLVSRISRRVLAEHHIALSRDLQAKRDGNKSPSHNVGIIDTALNVKDSIDLCTTHLRRRPFDVDNDRGANATADWPEVIVDGHVDIKFPYIKEHLEYIIFELVKNSLRATRIHHPAARMLPPIRATVVSGENLVSIRISDQGGGLLNPQIKSPSDLFSFSHIRNAARLEDSRLGALRTVSSREQGLEATVHEQLATCNQIAKDSEESDAPDRSAPHSRIGIGLPMSNIFATYLGGSLELVSMDGYGTDMYPRLPRLGTNLEGIEV</sequence>
<proteinExistence type="predicted"/>
<gene>
    <name evidence="1" type="ORF">NM688_g2360</name>
</gene>
<accession>A0ACC1T8T1</accession>
<dbReference type="EMBL" id="JANHOG010000295">
    <property type="protein sequence ID" value="KAJ3555829.1"/>
    <property type="molecule type" value="Genomic_DNA"/>
</dbReference>
<comment type="caution">
    <text evidence="1">The sequence shown here is derived from an EMBL/GenBank/DDBJ whole genome shotgun (WGS) entry which is preliminary data.</text>
</comment>
<evidence type="ECO:0000313" key="2">
    <source>
        <dbReference type="Proteomes" id="UP001148662"/>
    </source>
</evidence>
<dbReference type="Proteomes" id="UP001148662">
    <property type="component" value="Unassembled WGS sequence"/>
</dbReference>
<name>A0ACC1T8T1_9APHY</name>
<organism evidence="1 2">
    <name type="scientific">Phlebia brevispora</name>
    <dbReference type="NCBI Taxonomy" id="194682"/>
    <lineage>
        <taxon>Eukaryota</taxon>
        <taxon>Fungi</taxon>
        <taxon>Dikarya</taxon>
        <taxon>Basidiomycota</taxon>
        <taxon>Agaricomycotina</taxon>
        <taxon>Agaricomycetes</taxon>
        <taxon>Polyporales</taxon>
        <taxon>Meruliaceae</taxon>
        <taxon>Phlebia</taxon>
    </lineage>
</organism>
<evidence type="ECO:0000313" key="1">
    <source>
        <dbReference type="EMBL" id="KAJ3555829.1"/>
    </source>
</evidence>
<keyword evidence="2" id="KW-1185">Reference proteome</keyword>
<protein>
    <submittedName>
        <fullName evidence="1">Uncharacterized protein</fullName>
    </submittedName>
</protein>